<dbReference type="AlphaFoldDB" id="A0A1R2APL5"/>
<accession>A0A1R2APL5</accession>
<evidence type="ECO:0000313" key="2">
    <source>
        <dbReference type="Proteomes" id="UP000187209"/>
    </source>
</evidence>
<protein>
    <submittedName>
        <fullName evidence="1">Uncharacterized protein</fullName>
    </submittedName>
</protein>
<organism evidence="1 2">
    <name type="scientific">Stentor coeruleus</name>
    <dbReference type="NCBI Taxonomy" id="5963"/>
    <lineage>
        <taxon>Eukaryota</taxon>
        <taxon>Sar</taxon>
        <taxon>Alveolata</taxon>
        <taxon>Ciliophora</taxon>
        <taxon>Postciliodesmatophora</taxon>
        <taxon>Heterotrichea</taxon>
        <taxon>Heterotrichida</taxon>
        <taxon>Stentoridae</taxon>
        <taxon>Stentor</taxon>
    </lineage>
</organism>
<name>A0A1R2APL5_9CILI</name>
<reference evidence="1 2" key="1">
    <citation type="submission" date="2016-11" db="EMBL/GenBank/DDBJ databases">
        <title>The macronuclear genome of Stentor coeruleus: a giant cell with tiny introns.</title>
        <authorList>
            <person name="Slabodnick M."/>
            <person name="Ruby J.G."/>
            <person name="Reiff S.B."/>
            <person name="Swart E.C."/>
            <person name="Gosai S."/>
            <person name="Prabakaran S."/>
            <person name="Witkowska E."/>
            <person name="Larue G.E."/>
            <person name="Fisher S."/>
            <person name="Freeman R.M."/>
            <person name="Gunawardena J."/>
            <person name="Chu W."/>
            <person name="Stover N.A."/>
            <person name="Gregory B.D."/>
            <person name="Nowacki M."/>
            <person name="Derisi J."/>
            <person name="Roy S.W."/>
            <person name="Marshall W.F."/>
            <person name="Sood P."/>
        </authorList>
    </citation>
    <scope>NUCLEOTIDE SEQUENCE [LARGE SCALE GENOMIC DNA]</scope>
    <source>
        <strain evidence="1">WM001</strain>
    </source>
</reference>
<sequence length="196" mass="22979">MAEKERKSYYIQTPEVKNYDIQDIYDLEDCIEVLDSIVQELNFPNMKRSELSTHMAKYVYMEDSILEGLEKLPKFAITKDMQDKLLDATKKFNSLSFEFQEGWNAEYWEIYESTRDPKRSMNDLQMISQQQISKKLLDLQEIAITLTRMSRGSSDNFDLSGKKDPFAMVDEEASKYKQPSIKPKSKDRDCVKCVAF</sequence>
<gene>
    <name evidence="1" type="ORF">SteCoe_36676</name>
</gene>
<comment type="caution">
    <text evidence="1">The sequence shown here is derived from an EMBL/GenBank/DDBJ whole genome shotgun (WGS) entry which is preliminary data.</text>
</comment>
<dbReference type="EMBL" id="MPUH01001712">
    <property type="protein sequence ID" value="OMJ66461.1"/>
    <property type="molecule type" value="Genomic_DNA"/>
</dbReference>
<dbReference type="OrthoDB" id="318109at2759"/>
<dbReference type="Proteomes" id="UP000187209">
    <property type="component" value="Unassembled WGS sequence"/>
</dbReference>
<evidence type="ECO:0000313" key="1">
    <source>
        <dbReference type="EMBL" id="OMJ66461.1"/>
    </source>
</evidence>
<proteinExistence type="predicted"/>
<keyword evidence="2" id="KW-1185">Reference proteome</keyword>